<keyword evidence="2" id="KW-1185">Reference proteome</keyword>
<dbReference type="Proteomes" id="UP000789901">
    <property type="component" value="Unassembled WGS sequence"/>
</dbReference>
<gene>
    <name evidence="1" type="ORF">GMARGA_LOCUS4738</name>
</gene>
<reference evidence="1 2" key="1">
    <citation type="submission" date="2021-06" db="EMBL/GenBank/DDBJ databases">
        <authorList>
            <person name="Kallberg Y."/>
            <person name="Tangrot J."/>
            <person name="Rosling A."/>
        </authorList>
    </citation>
    <scope>NUCLEOTIDE SEQUENCE [LARGE SCALE GENOMIC DNA]</scope>
    <source>
        <strain evidence="1 2">120-4 pot B 10/14</strain>
    </source>
</reference>
<evidence type="ECO:0000313" key="1">
    <source>
        <dbReference type="EMBL" id="CAG8554976.1"/>
    </source>
</evidence>
<comment type="caution">
    <text evidence="1">The sequence shown here is derived from an EMBL/GenBank/DDBJ whole genome shotgun (WGS) entry which is preliminary data.</text>
</comment>
<proteinExistence type="predicted"/>
<dbReference type="EMBL" id="CAJVQB010001899">
    <property type="protein sequence ID" value="CAG8554976.1"/>
    <property type="molecule type" value="Genomic_DNA"/>
</dbReference>
<name>A0ABN7UEN9_GIGMA</name>
<evidence type="ECO:0000313" key="2">
    <source>
        <dbReference type="Proteomes" id="UP000789901"/>
    </source>
</evidence>
<protein>
    <submittedName>
        <fullName evidence="1">14499_t:CDS:1</fullName>
    </submittedName>
</protein>
<organism evidence="1 2">
    <name type="scientific">Gigaspora margarita</name>
    <dbReference type="NCBI Taxonomy" id="4874"/>
    <lineage>
        <taxon>Eukaryota</taxon>
        <taxon>Fungi</taxon>
        <taxon>Fungi incertae sedis</taxon>
        <taxon>Mucoromycota</taxon>
        <taxon>Glomeromycotina</taxon>
        <taxon>Glomeromycetes</taxon>
        <taxon>Diversisporales</taxon>
        <taxon>Gigasporaceae</taxon>
        <taxon>Gigaspora</taxon>
    </lineage>
</organism>
<accession>A0ABN7UEN9</accession>
<sequence>MASKISLYFNFRNGFRKNLRNFFNQEDSQNLGYFYDDYQVITVILKVLIYNNNRSITLNDDLVIFVHETEPTIKNYNYVLNSDVEVAILEGELF</sequence>